<keyword evidence="6" id="KW-1185">Reference proteome</keyword>
<dbReference type="STRING" id="28230.SAMN05878443_1827"/>
<feature type="chain" id="PRO_5009936357" evidence="4">
    <location>
        <begin position="28"/>
        <end position="482"/>
    </location>
</feature>
<dbReference type="EMBL" id="FSRN01000001">
    <property type="protein sequence ID" value="SIO18597.1"/>
    <property type="molecule type" value="Genomic_DNA"/>
</dbReference>
<dbReference type="OrthoDB" id="2157728at2"/>
<keyword evidence="3" id="KW-0812">Transmembrane</keyword>
<evidence type="ECO:0000256" key="2">
    <source>
        <dbReference type="SAM" id="MobiDB-lite"/>
    </source>
</evidence>
<name>A0A1N6HFT1_9LACT</name>
<feature type="region of interest" description="Disordered" evidence="2">
    <location>
        <begin position="363"/>
        <end position="388"/>
    </location>
</feature>
<feature type="coiled-coil region" evidence="1">
    <location>
        <begin position="285"/>
        <end position="339"/>
    </location>
</feature>
<dbReference type="Proteomes" id="UP000184758">
    <property type="component" value="Unassembled WGS sequence"/>
</dbReference>
<evidence type="ECO:0000256" key="1">
    <source>
        <dbReference type="SAM" id="Coils"/>
    </source>
</evidence>
<evidence type="ECO:0000256" key="3">
    <source>
        <dbReference type="SAM" id="Phobius"/>
    </source>
</evidence>
<feature type="region of interest" description="Disordered" evidence="2">
    <location>
        <begin position="27"/>
        <end position="52"/>
    </location>
</feature>
<sequence length="482" mass="53254">MKSKGIHLLLAMSLILLANFDSQSVSATPNDEIESSVGSESAASDEIRELEENVEPVPTNEITVSDKLMIEPKKAHAGEQIAFKLMLPEDQIFETIRLSYSSSNTEAETTVVLTYDSETKRYEGRLETNKETDIGIWSMTKAVGVEENNVSSILETRALITEESVLKKGDFEVIPHPAALFDLSSIKVEQNMVKVGEKLRFSLHSAKDDLLTNVTVAYRLLSLDGETAGQQLTLSLTFNEETKAYEGKLPSIANQLIGDWVIEYLSAVDSKGDSFSLYNQFVIELDQAKMQKQLAELNNQLLEEQAAEELEETDDQSKIDLLKAEIKQLETRIEAKEKMLQTNLSIGNFTVQEVIVEEDAETIDEEIDKEMPSKNEAESGTSEEEPLSLLAESDAIESKETVSAAVGVENSSLIDEQKAEDVNSMTSEKTSAIEEAAQAVDRSSANEEAETDKKTEAIGFMKGSLFIVLAAFVIINGFIFKF</sequence>
<gene>
    <name evidence="5" type="ORF">SAMN05878443_1827</name>
</gene>
<evidence type="ECO:0000313" key="5">
    <source>
        <dbReference type="EMBL" id="SIO18597.1"/>
    </source>
</evidence>
<accession>A0A1N6HFT1</accession>
<proteinExistence type="predicted"/>
<feature type="signal peptide" evidence="4">
    <location>
        <begin position="1"/>
        <end position="27"/>
    </location>
</feature>
<keyword evidence="3" id="KW-1133">Transmembrane helix</keyword>
<protein>
    <submittedName>
        <fullName evidence="5">Uncharacterized protein</fullName>
    </submittedName>
</protein>
<evidence type="ECO:0000313" key="6">
    <source>
        <dbReference type="Proteomes" id="UP000184758"/>
    </source>
</evidence>
<dbReference type="RefSeq" id="WP_034545290.1">
    <property type="nucleotide sequence ID" value="NZ_FSRN01000001.1"/>
</dbReference>
<keyword evidence="3" id="KW-0472">Membrane</keyword>
<keyword evidence="1" id="KW-0175">Coiled coil</keyword>
<dbReference type="AlphaFoldDB" id="A0A1N6HFT1"/>
<reference evidence="6" key="1">
    <citation type="submission" date="2016-11" db="EMBL/GenBank/DDBJ databases">
        <authorList>
            <person name="Varghese N."/>
            <person name="Submissions S."/>
        </authorList>
    </citation>
    <scope>NUCLEOTIDE SEQUENCE [LARGE SCALE GENOMIC DNA]</scope>
    <source>
        <strain evidence="6">313</strain>
    </source>
</reference>
<keyword evidence="4" id="KW-0732">Signal</keyword>
<organism evidence="5 6">
    <name type="scientific">Carnobacterium alterfunditum</name>
    <dbReference type="NCBI Taxonomy" id="28230"/>
    <lineage>
        <taxon>Bacteria</taxon>
        <taxon>Bacillati</taxon>
        <taxon>Bacillota</taxon>
        <taxon>Bacilli</taxon>
        <taxon>Lactobacillales</taxon>
        <taxon>Carnobacteriaceae</taxon>
        <taxon>Carnobacterium</taxon>
    </lineage>
</organism>
<feature type="transmembrane region" description="Helical" evidence="3">
    <location>
        <begin position="460"/>
        <end position="480"/>
    </location>
</feature>
<evidence type="ECO:0000256" key="4">
    <source>
        <dbReference type="SAM" id="SignalP"/>
    </source>
</evidence>